<dbReference type="Proteomes" id="UP000256913">
    <property type="component" value="Unassembled WGS sequence"/>
</dbReference>
<evidence type="ECO:0000313" key="2">
    <source>
        <dbReference type="EMBL" id="REF96154.1"/>
    </source>
</evidence>
<accession>A0A3D9ZI02</accession>
<protein>
    <submittedName>
        <fullName evidence="2">Uncharacterized protein</fullName>
    </submittedName>
</protein>
<keyword evidence="1" id="KW-1133">Transmembrane helix</keyword>
<comment type="caution">
    <text evidence="2">The sequence shown here is derived from an EMBL/GenBank/DDBJ whole genome shotgun (WGS) entry which is preliminary data.</text>
</comment>
<proteinExistence type="predicted"/>
<reference evidence="2 3" key="1">
    <citation type="submission" date="2018-08" db="EMBL/GenBank/DDBJ databases">
        <title>Sequencing the genomes of 1000 actinobacteria strains.</title>
        <authorList>
            <person name="Klenk H.-P."/>
        </authorList>
    </citation>
    <scope>NUCLEOTIDE SEQUENCE [LARGE SCALE GENOMIC DNA]</scope>
    <source>
        <strain evidence="2 3">DSM 44099</strain>
    </source>
</reference>
<sequence>MTAAAWVGLGSAVISALALIFGRYDSRRTASKKIVWQLLPSATSDAVMRRWRSVRYTVVTGADEVVLLEPRVLDILIENVGRNAVTAASMSIPPRVAIADGRLVDVEVSLLTRGGIDGTLIDDFVVEGNGVRLAALTLNPRDAVRISLLVDGGVATPTVTMQAVDFEFARKRSRWTRRTTYPTGIAVFFALVAIAAFVIF</sequence>
<dbReference type="RefSeq" id="WP_147315480.1">
    <property type="nucleotide sequence ID" value="NZ_BONB01000022.1"/>
</dbReference>
<name>A0A3D9ZI02_9ACTN</name>
<keyword evidence="1" id="KW-0472">Membrane</keyword>
<feature type="transmembrane region" description="Helical" evidence="1">
    <location>
        <begin position="6"/>
        <end position="24"/>
    </location>
</feature>
<evidence type="ECO:0000256" key="1">
    <source>
        <dbReference type="SAM" id="Phobius"/>
    </source>
</evidence>
<feature type="transmembrane region" description="Helical" evidence="1">
    <location>
        <begin position="180"/>
        <end position="199"/>
    </location>
</feature>
<gene>
    <name evidence="2" type="ORF">DFJ67_2123</name>
</gene>
<keyword evidence="3" id="KW-1185">Reference proteome</keyword>
<dbReference type="AlphaFoldDB" id="A0A3D9ZI02"/>
<evidence type="ECO:0000313" key="3">
    <source>
        <dbReference type="Proteomes" id="UP000256913"/>
    </source>
</evidence>
<organism evidence="2 3">
    <name type="scientific">Asanoa ferruginea</name>
    <dbReference type="NCBI Taxonomy" id="53367"/>
    <lineage>
        <taxon>Bacteria</taxon>
        <taxon>Bacillati</taxon>
        <taxon>Actinomycetota</taxon>
        <taxon>Actinomycetes</taxon>
        <taxon>Micromonosporales</taxon>
        <taxon>Micromonosporaceae</taxon>
        <taxon>Asanoa</taxon>
    </lineage>
</organism>
<dbReference type="EMBL" id="QUMQ01000001">
    <property type="protein sequence ID" value="REF96154.1"/>
    <property type="molecule type" value="Genomic_DNA"/>
</dbReference>
<keyword evidence="1" id="KW-0812">Transmembrane</keyword>